<keyword evidence="5" id="KW-0812">Transmembrane</keyword>
<evidence type="ECO:0000256" key="3">
    <source>
        <dbReference type="ARBA" id="ARBA00022448"/>
    </source>
</evidence>
<dbReference type="InterPro" id="IPR003423">
    <property type="entry name" value="OMP_efflux"/>
</dbReference>
<dbReference type="SUPFAM" id="SSF56954">
    <property type="entry name" value="Outer membrane efflux proteins (OEP)"/>
    <property type="match status" value="1"/>
</dbReference>
<keyword evidence="8" id="KW-0175">Coiled coil</keyword>
<evidence type="ECO:0000313" key="11">
    <source>
        <dbReference type="Proteomes" id="UP001597369"/>
    </source>
</evidence>
<feature type="coiled-coil region" evidence="8">
    <location>
        <begin position="167"/>
        <end position="225"/>
    </location>
</feature>
<dbReference type="Gene3D" id="1.20.1600.10">
    <property type="entry name" value="Outer membrane efflux proteins (OEP)"/>
    <property type="match status" value="1"/>
</dbReference>
<protein>
    <submittedName>
        <fullName evidence="10">TolC family protein</fullName>
    </submittedName>
</protein>
<evidence type="ECO:0000256" key="8">
    <source>
        <dbReference type="SAM" id="Coils"/>
    </source>
</evidence>
<keyword evidence="4" id="KW-1134">Transmembrane beta strand</keyword>
<sequence>MKYDTKIKLIVLSLLFLLINQVQAQDTPQNEQHLTLEEAWKKAEDNNKKLQMQLLKVQASEEYVKDAHAERLPELSAGAEYARISNMPVFESGLFHEAVQPPVIHKTYGVEAEAYLNLYNGHKTRTHIEAEEVAHQLVEEQKDMTASEIKLRVAAIYLDLQRNIVFKDLIEKNIQESQKRLEQINELHKNGVVLKSDQLRAELQLSKQQMTLVEIKNNIELANQKLNIMIGLPETVQIKPEDESDATDLAVTGGYEAYLNEALNEAHELKVSRKETELSELHLKAVQAGNKPKLGLFGHYGYSYPQIFLYPYTDAGYAIGQAGVKLSYPISSLYHNKHKEAAATIDLQRRALAHSDAEDKVRQDVKEAFVRYQESNKRVEVAELNIKQATESYRIVNNTYFNQLALLTDLLDADTQLLQSRFELASAQIATQLKYYQLLNTIGKL</sequence>
<comment type="subcellular location">
    <subcellularLocation>
        <location evidence="1">Cell outer membrane</location>
    </subcellularLocation>
</comment>
<evidence type="ECO:0000256" key="9">
    <source>
        <dbReference type="SAM" id="SignalP"/>
    </source>
</evidence>
<comment type="caution">
    <text evidence="10">The sequence shown here is derived from an EMBL/GenBank/DDBJ whole genome shotgun (WGS) entry which is preliminary data.</text>
</comment>
<evidence type="ECO:0000256" key="5">
    <source>
        <dbReference type="ARBA" id="ARBA00022692"/>
    </source>
</evidence>
<evidence type="ECO:0000313" key="10">
    <source>
        <dbReference type="EMBL" id="MFD2069514.1"/>
    </source>
</evidence>
<keyword evidence="7" id="KW-0998">Cell outer membrane</keyword>
<feature type="chain" id="PRO_5045182905" evidence="9">
    <location>
        <begin position="25"/>
        <end position="445"/>
    </location>
</feature>
<dbReference type="InterPro" id="IPR051906">
    <property type="entry name" value="TolC-like"/>
</dbReference>
<evidence type="ECO:0000256" key="7">
    <source>
        <dbReference type="ARBA" id="ARBA00023237"/>
    </source>
</evidence>
<evidence type="ECO:0000256" key="6">
    <source>
        <dbReference type="ARBA" id="ARBA00023136"/>
    </source>
</evidence>
<feature type="signal peptide" evidence="9">
    <location>
        <begin position="1"/>
        <end position="24"/>
    </location>
</feature>
<keyword evidence="3" id="KW-0813">Transport</keyword>
<evidence type="ECO:0000256" key="1">
    <source>
        <dbReference type="ARBA" id="ARBA00004442"/>
    </source>
</evidence>
<organism evidence="10 11">
    <name type="scientific">Pontibacter silvestris</name>
    <dbReference type="NCBI Taxonomy" id="2305183"/>
    <lineage>
        <taxon>Bacteria</taxon>
        <taxon>Pseudomonadati</taxon>
        <taxon>Bacteroidota</taxon>
        <taxon>Cytophagia</taxon>
        <taxon>Cytophagales</taxon>
        <taxon>Hymenobacteraceae</taxon>
        <taxon>Pontibacter</taxon>
    </lineage>
</organism>
<reference evidence="11" key="1">
    <citation type="journal article" date="2019" name="Int. J. Syst. Evol. Microbiol.">
        <title>The Global Catalogue of Microorganisms (GCM) 10K type strain sequencing project: providing services to taxonomists for standard genome sequencing and annotation.</title>
        <authorList>
            <consortium name="The Broad Institute Genomics Platform"/>
            <consortium name="The Broad Institute Genome Sequencing Center for Infectious Disease"/>
            <person name="Wu L."/>
            <person name="Ma J."/>
        </authorList>
    </citation>
    <scope>NUCLEOTIDE SEQUENCE [LARGE SCALE GENOMIC DNA]</scope>
    <source>
        <strain evidence="11">JCM 16545</strain>
    </source>
</reference>
<dbReference type="Pfam" id="PF02321">
    <property type="entry name" value="OEP"/>
    <property type="match status" value="2"/>
</dbReference>
<keyword evidence="6" id="KW-0472">Membrane</keyword>
<comment type="similarity">
    <text evidence="2">Belongs to the outer membrane factor (OMF) (TC 1.B.17) family.</text>
</comment>
<keyword evidence="11" id="KW-1185">Reference proteome</keyword>
<dbReference type="Proteomes" id="UP001597369">
    <property type="component" value="Unassembled WGS sequence"/>
</dbReference>
<gene>
    <name evidence="10" type="ORF">ACFSKU_21720</name>
</gene>
<evidence type="ECO:0000256" key="4">
    <source>
        <dbReference type="ARBA" id="ARBA00022452"/>
    </source>
</evidence>
<proteinExistence type="inferred from homology"/>
<dbReference type="RefSeq" id="WP_229962489.1">
    <property type="nucleotide sequence ID" value="NZ_JAJJWI010000024.1"/>
</dbReference>
<evidence type="ECO:0000256" key="2">
    <source>
        <dbReference type="ARBA" id="ARBA00007613"/>
    </source>
</evidence>
<dbReference type="EMBL" id="JBHUHV010000064">
    <property type="protein sequence ID" value="MFD2069514.1"/>
    <property type="molecule type" value="Genomic_DNA"/>
</dbReference>
<dbReference type="PANTHER" id="PTHR30026">
    <property type="entry name" value="OUTER MEMBRANE PROTEIN TOLC"/>
    <property type="match status" value="1"/>
</dbReference>
<dbReference type="PANTHER" id="PTHR30026:SF23">
    <property type="entry name" value="TO APRF-PUTATIVE OUTER MEMBRANE EFFLUX PROTEIN OR SECRETED ALKALINE PHOSPHATASE-RELATED"/>
    <property type="match status" value="1"/>
</dbReference>
<accession>A0ABW4X3F3</accession>
<keyword evidence="9" id="KW-0732">Signal</keyword>
<name>A0ABW4X3F3_9BACT</name>